<organism evidence="1 2">
    <name type="scientific">Acidihalobacter yilgarnensis</name>
    <dbReference type="NCBI Taxonomy" id="2819280"/>
    <lineage>
        <taxon>Bacteria</taxon>
        <taxon>Pseudomonadati</taxon>
        <taxon>Pseudomonadota</taxon>
        <taxon>Gammaproteobacteria</taxon>
        <taxon>Chromatiales</taxon>
        <taxon>Ectothiorhodospiraceae</taxon>
        <taxon>Acidihalobacter</taxon>
    </lineage>
</organism>
<sequence length="182" mass="20567">MLAERYPLSLHGVSMGLGNTDPVDDGHLRRLRRLADQVQPALISEHLCWNAHGGSHFNGLLSLPYTEEAVAHVVERIGRVQEIHLAGHTRREFEDMTVLRIETHDQPVCAEIRTFYRDILVLVGARPILIECDADLPPLAVLDDPECVAPLGISDDRLSALRRIAIYRNSVLRRLRRWACTI</sequence>
<proteinExistence type="predicted"/>
<dbReference type="KEGG" id="aprs:BI364_08225"/>
<dbReference type="PANTHER" id="PTHR42194:SF1">
    <property type="entry name" value="UPF0276 PROTEIN HI_1600"/>
    <property type="match status" value="1"/>
</dbReference>
<dbReference type="EMBL" id="CP017415">
    <property type="protein sequence ID" value="AOU97949.1"/>
    <property type="molecule type" value="Genomic_DNA"/>
</dbReference>
<evidence type="ECO:0000313" key="2">
    <source>
        <dbReference type="Proteomes" id="UP000095401"/>
    </source>
</evidence>
<dbReference type="PANTHER" id="PTHR42194">
    <property type="entry name" value="UPF0276 PROTEIN HI_1600"/>
    <property type="match status" value="1"/>
</dbReference>
<dbReference type="Gene3D" id="3.20.20.150">
    <property type="entry name" value="Divalent-metal-dependent TIM barrel enzymes"/>
    <property type="match status" value="1"/>
</dbReference>
<evidence type="ECO:0008006" key="3">
    <source>
        <dbReference type="Google" id="ProtNLM"/>
    </source>
</evidence>
<accession>A0A1D8INA5</accession>
<dbReference type="AlphaFoldDB" id="A0A1D8INA5"/>
<gene>
    <name evidence="1" type="ORF">BI364_08225</name>
</gene>
<keyword evidence="2" id="KW-1185">Reference proteome</keyword>
<evidence type="ECO:0000313" key="1">
    <source>
        <dbReference type="EMBL" id="AOU97949.1"/>
    </source>
</evidence>
<reference evidence="2" key="1">
    <citation type="submission" date="2016-09" db="EMBL/GenBank/DDBJ databases">
        <title>Acidihalobacter prosperus F5.</title>
        <authorList>
            <person name="Khaleque H.N."/>
            <person name="Ramsay J.P."/>
            <person name="Kaksonen A.H."/>
            <person name="Boxall N.J."/>
            <person name="Watkin E.L.J."/>
        </authorList>
    </citation>
    <scope>NUCLEOTIDE SEQUENCE [LARGE SCALE GENOMIC DNA]</scope>
    <source>
        <strain evidence="2">F5</strain>
    </source>
</reference>
<name>A0A1D8INA5_9GAMM</name>
<dbReference type="Pfam" id="PF05114">
    <property type="entry name" value="MbnB_TglH_ChrH"/>
    <property type="match status" value="1"/>
</dbReference>
<protein>
    <recommendedName>
        <fullName evidence="3">DUF692 domain-containing protein</fullName>
    </recommendedName>
</protein>
<dbReference type="InterPro" id="IPR007801">
    <property type="entry name" value="MbnB/TglH/ChrH"/>
</dbReference>
<dbReference type="Proteomes" id="UP000095401">
    <property type="component" value="Chromosome"/>
</dbReference>